<evidence type="ECO:0000313" key="2">
    <source>
        <dbReference type="Proteomes" id="UP000828390"/>
    </source>
</evidence>
<organism evidence="1 2">
    <name type="scientific">Dreissena polymorpha</name>
    <name type="common">Zebra mussel</name>
    <name type="synonym">Mytilus polymorpha</name>
    <dbReference type="NCBI Taxonomy" id="45954"/>
    <lineage>
        <taxon>Eukaryota</taxon>
        <taxon>Metazoa</taxon>
        <taxon>Spiralia</taxon>
        <taxon>Lophotrochozoa</taxon>
        <taxon>Mollusca</taxon>
        <taxon>Bivalvia</taxon>
        <taxon>Autobranchia</taxon>
        <taxon>Heteroconchia</taxon>
        <taxon>Euheterodonta</taxon>
        <taxon>Imparidentia</taxon>
        <taxon>Neoheterodontei</taxon>
        <taxon>Myida</taxon>
        <taxon>Dreissenoidea</taxon>
        <taxon>Dreissenidae</taxon>
        <taxon>Dreissena</taxon>
    </lineage>
</organism>
<dbReference type="AlphaFoldDB" id="A0A9D4JUX6"/>
<proteinExistence type="predicted"/>
<comment type="caution">
    <text evidence="1">The sequence shown here is derived from an EMBL/GenBank/DDBJ whole genome shotgun (WGS) entry which is preliminary data.</text>
</comment>
<reference evidence="1" key="1">
    <citation type="journal article" date="2019" name="bioRxiv">
        <title>The Genome of the Zebra Mussel, Dreissena polymorpha: A Resource for Invasive Species Research.</title>
        <authorList>
            <person name="McCartney M.A."/>
            <person name="Auch B."/>
            <person name="Kono T."/>
            <person name="Mallez S."/>
            <person name="Zhang Y."/>
            <person name="Obille A."/>
            <person name="Becker A."/>
            <person name="Abrahante J.E."/>
            <person name="Garbe J."/>
            <person name="Badalamenti J.P."/>
            <person name="Herman A."/>
            <person name="Mangelson H."/>
            <person name="Liachko I."/>
            <person name="Sullivan S."/>
            <person name="Sone E.D."/>
            <person name="Koren S."/>
            <person name="Silverstein K.A.T."/>
            <person name="Beckman K.B."/>
            <person name="Gohl D.M."/>
        </authorList>
    </citation>
    <scope>NUCLEOTIDE SEQUENCE</scope>
    <source>
        <strain evidence="1">Duluth1</strain>
        <tissue evidence="1">Whole animal</tissue>
    </source>
</reference>
<accession>A0A9D4JUX6</accession>
<name>A0A9D4JUX6_DREPO</name>
<keyword evidence="2" id="KW-1185">Reference proteome</keyword>
<dbReference type="EMBL" id="JAIWYP010000005">
    <property type="protein sequence ID" value="KAH3821197.1"/>
    <property type="molecule type" value="Genomic_DNA"/>
</dbReference>
<dbReference type="Proteomes" id="UP000828390">
    <property type="component" value="Unassembled WGS sequence"/>
</dbReference>
<sequence>MLLEQLLEQQITARAAYLLLEQYLDAARPARFLPEQHFFLLQQKNSVRPAFILRISL</sequence>
<reference evidence="1" key="2">
    <citation type="submission" date="2020-11" db="EMBL/GenBank/DDBJ databases">
        <authorList>
            <person name="McCartney M.A."/>
            <person name="Auch B."/>
            <person name="Kono T."/>
            <person name="Mallez S."/>
            <person name="Becker A."/>
            <person name="Gohl D.M."/>
            <person name="Silverstein K.A.T."/>
            <person name="Koren S."/>
            <person name="Bechman K.B."/>
            <person name="Herman A."/>
            <person name="Abrahante J.E."/>
            <person name="Garbe J."/>
        </authorList>
    </citation>
    <scope>NUCLEOTIDE SEQUENCE</scope>
    <source>
        <strain evidence="1">Duluth1</strain>
        <tissue evidence="1">Whole animal</tissue>
    </source>
</reference>
<protein>
    <submittedName>
        <fullName evidence="1">Uncharacterized protein</fullName>
    </submittedName>
</protein>
<gene>
    <name evidence="1" type="ORF">DPMN_122958</name>
</gene>
<evidence type="ECO:0000313" key="1">
    <source>
        <dbReference type="EMBL" id="KAH3821197.1"/>
    </source>
</evidence>